<evidence type="ECO:0000313" key="3">
    <source>
        <dbReference type="Proteomes" id="UP000572754"/>
    </source>
</evidence>
<dbReference type="AlphaFoldDB" id="A0A8H5WZM3"/>
<sequence>AALFDEAAAMHRADGLIVYGSSVRPTFAVGDEKQTPPTLLTMGDTYPDGTAGMFDLSLRLTYSHLEAQFSYGPPAALENYLFASAIREFLNDHDGLQLPPDTMSPVFVNCKDCPCRVDDTTKSKHNPRAIACMMVWLEDFVKADKFPADRIAVITPYRSNLWHIRAELASSTLLKDVQAIAIDSESGFYCIPSISQAANASQFIEATAEGGARTYIKSDMFDALINWFKEKNRVVHVQGDPSIDPEEESHWGGDTSMAPPAADDKGD</sequence>
<organism evidence="2 3">
    <name type="scientific">Fusarium circinatum</name>
    <name type="common">Pitch canker fungus</name>
    <name type="synonym">Gibberella circinata</name>
    <dbReference type="NCBI Taxonomy" id="48490"/>
    <lineage>
        <taxon>Eukaryota</taxon>
        <taxon>Fungi</taxon>
        <taxon>Dikarya</taxon>
        <taxon>Ascomycota</taxon>
        <taxon>Pezizomycotina</taxon>
        <taxon>Sordariomycetes</taxon>
        <taxon>Hypocreomycetidae</taxon>
        <taxon>Hypocreales</taxon>
        <taxon>Nectriaceae</taxon>
        <taxon>Fusarium</taxon>
        <taxon>Fusarium fujikuroi species complex</taxon>
    </lineage>
</organism>
<evidence type="ECO:0000313" key="2">
    <source>
        <dbReference type="EMBL" id="KAF5675859.1"/>
    </source>
</evidence>
<reference evidence="2 3" key="2">
    <citation type="submission" date="2020-05" db="EMBL/GenBank/DDBJ databases">
        <title>Identification and distribution of gene clusters putatively required for synthesis of sphingolipid metabolism inhibitors in phylogenetically diverse species of the filamentous fungus Fusarium.</title>
        <authorList>
            <person name="Kim H.-S."/>
            <person name="Busman M."/>
            <person name="Brown D.W."/>
            <person name="Divon H."/>
            <person name="Uhlig S."/>
            <person name="Proctor R.H."/>
        </authorList>
    </citation>
    <scope>NUCLEOTIDE SEQUENCE [LARGE SCALE GENOMIC DNA]</scope>
    <source>
        <strain evidence="2 3">NRRL 25331</strain>
    </source>
</reference>
<proteinExistence type="predicted"/>
<gene>
    <name evidence="2" type="ORF">FCIRC_7231</name>
</gene>
<dbReference type="Proteomes" id="UP000572754">
    <property type="component" value="Unassembled WGS sequence"/>
</dbReference>
<keyword evidence="3" id="KW-1185">Reference proteome</keyword>
<feature type="non-terminal residue" evidence="2">
    <location>
        <position position="1"/>
    </location>
</feature>
<evidence type="ECO:0000256" key="1">
    <source>
        <dbReference type="SAM" id="MobiDB-lite"/>
    </source>
</evidence>
<name>A0A8H5WZM3_FUSCI</name>
<reference evidence="3" key="1">
    <citation type="journal article" date="2020" name="BMC Genomics">
        <title>Correction to: Identification and distribution of gene clusters required for synthesis of sphingolipid metabolism inhibitors in diverse species of the filamentous fungus Fusarium.</title>
        <authorList>
            <person name="Kim H.S."/>
            <person name="Lohmar J.M."/>
            <person name="Busman M."/>
            <person name="Brown D.W."/>
            <person name="Naumann T.A."/>
            <person name="Divon H.H."/>
            <person name="Lysoe E."/>
            <person name="Uhlig S."/>
            <person name="Proctor R.H."/>
        </authorList>
    </citation>
    <scope>NUCLEOTIDE SEQUENCE [LARGE SCALE GENOMIC DNA]</scope>
    <source>
        <strain evidence="3">NRRL 25331</strain>
    </source>
</reference>
<feature type="region of interest" description="Disordered" evidence="1">
    <location>
        <begin position="239"/>
        <end position="267"/>
    </location>
</feature>
<protein>
    <recommendedName>
        <fullName evidence="4">DNA2/NAM7 helicase-like C-terminal domain-containing protein</fullName>
    </recommendedName>
</protein>
<dbReference type="Gene3D" id="3.40.50.300">
    <property type="entry name" value="P-loop containing nucleotide triphosphate hydrolases"/>
    <property type="match status" value="1"/>
</dbReference>
<evidence type="ECO:0008006" key="4">
    <source>
        <dbReference type="Google" id="ProtNLM"/>
    </source>
</evidence>
<accession>A0A8H5WZM3</accession>
<comment type="caution">
    <text evidence="2">The sequence shown here is derived from an EMBL/GenBank/DDBJ whole genome shotgun (WGS) entry which is preliminary data.</text>
</comment>
<dbReference type="EMBL" id="JAAQPE010000239">
    <property type="protein sequence ID" value="KAF5675859.1"/>
    <property type="molecule type" value="Genomic_DNA"/>
</dbReference>
<dbReference type="InterPro" id="IPR027417">
    <property type="entry name" value="P-loop_NTPase"/>
</dbReference>